<dbReference type="RefSeq" id="WP_344151268.1">
    <property type="nucleotide sequence ID" value="NZ_BAAANF010000010.1"/>
</dbReference>
<protein>
    <submittedName>
        <fullName evidence="1">Uncharacterized protein</fullName>
    </submittedName>
</protein>
<accession>A0ABP4TAQ1</accession>
<organism evidence="1 2">
    <name type="scientific">Kribbella yunnanensis</name>
    <dbReference type="NCBI Taxonomy" id="190194"/>
    <lineage>
        <taxon>Bacteria</taxon>
        <taxon>Bacillati</taxon>
        <taxon>Actinomycetota</taxon>
        <taxon>Actinomycetes</taxon>
        <taxon>Propionibacteriales</taxon>
        <taxon>Kribbellaceae</taxon>
        <taxon>Kribbella</taxon>
    </lineage>
</organism>
<evidence type="ECO:0000313" key="1">
    <source>
        <dbReference type="EMBL" id="GAA1684420.1"/>
    </source>
</evidence>
<name>A0ABP4TAQ1_9ACTN</name>
<reference evidence="2" key="1">
    <citation type="journal article" date="2019" name="Int. J. Syst. Evol. Microbiol.">
        <title>The Global Catalogue of Microorganisms (GCM) 10K type strain sequencing project: providing services to taxonomists for standard genome sequencing and annotation.</title>
        <authorList>
            <consortium name="The Broad Institute Genomics Platform"/>
            <consortium name="The Broad Institute Genome Sequencing Center for Infectious Disease"/>
            <person name="Wu L."/>
            <person name="Ma J."/>
        </authorList>
    </citation>
    <scope>NUCLEOTIDE SEQUENCE [LARGE SCALE GENOMIC DNA]</scope>
    <source>
        <strain evidence="2">JCM 14307</strain>
    </source>
</reference>
<dbReference type="EMBL" id="BAAANF010000010">
    <property type="protein sequence ID" value="GAA1684420.1"/>
    <property type="molecule type" value="Genomic_DNA"/>
</dbReference>
<dbReference type="Proteomes" id="UP001500280">
    <property type="component" value="Unassembled WGS sequence"/>
</dbReference>
<keyword evidence="2" id="KW-1185">Reference proteome</keyword>
<gene>
    <name evidence="1" type="ORF">GCM10009745_31030</name>
</gene>
<proteinExistence type="predicted"/>
<comment type="caution">
    <text evidence="1">The sequence shown here is derived from an EMBL/GenBank/DDBJ whole genome shotgun (WGS) entry which is preliminary data.</text>
</comment>
<sequence>MTGNESAWSEYSTCSVWDGTPPVYIGGYTSGRVSIDAFWRVWFDDDSAHEDTVDVAYRDLVPGKPRGPWVYPDYWHDQRKSDFFWDSVPGVDRCVSARGRDWAGNVSGWTPETCVLAPWDDRSFTSTGTVSRVLEPMGYRGTVSTLKSNGAALVKTGQIGKQIALVATHGPGQGTVDVYHAGVKLGRVSLAAPATEYRKITYLPAGVQRTGDVKLVSVGTAPAAIDGIAVIKL</sequence>
<evidence type="ECO:0000313" key="2">
    <source>
        <dbReference type="Proteomes" id="UP001500280"/>
    </source>
</evidence>